<gene>
    <name evidence="2" type="ORF">AMECASPLE_037296</name>
</gene>
<dbReference type="EMBL" id="JAHRIP010006242">
    <property type="protein sequence ID" value="MEQ2282125.1"/>
    <property type="molecule type" value="Genomic_DNA"/>
</dbReference>
<comment type="caution">
    <text evidence="2">The sequence shown here is derived from an EMBL/GenBank/DDBJ whole genome shotgun (WGS) entry which is preliminary data.</text>
</comment>
<keyword evidence="3" id="KW-1185">Reference proteome</keyword>
<evidence type="ECO:0000256" key="1">
    <source>
        <dbReference type="SAM" id="MobiDB-lite"/>
    </source>
</evidence>
<protein>
    <submittedName>
        <fullName evidence="2">Uncharacterized protein</fullName>
    </submittedName>
</protein>
<reference evidence="2 3" key="1">
    <citation type="submission" date="2021-06" db="EMBL/GenBank/DDBJ databases">
        <authorList>
            <person name="Palmer J.M."/>
        </authorList>
    </citation>
    <scope>NUCLEOTIDE SEQUENCE [LARGE SCALE GENOMIC DNA]</scope>
    <source>
        <strain evidence="2 3">AS_MEX2019</strain>
        <tissue evidence="2">Muscle</tissue>
    </source>
</reference>
<evidence type="ECO:0000313" key="2">
    <source>
        <dbReference type="EMBL" id="MEQ2282125.1"/>
    </source>
</evidence>
<name>A0ABV0XL83_9TELE</name>
<evidence type="ECO:0000313" key="3">
    <source>
        <dbReference type="Proteomes" id="UP001469553"/>
    </source>
</evidence>
<accession>A0ABV0XL83</accession>
<organism evidence="2 3">
    <name type="scientific">Ameca splendens</name>
    <dbReference type="NCBI Taxonomy" id="208324"/>
    <lineage>
        <taxon>Eukaryota</taxon>
        <taxon>Metazoa</taxon>
        <taxon>Chordata</taxon>
        <taxon>Craniata</taxon>
        <taxon>Vertebrata</taxon>
        <taxon>Euteleostomi</taxon>
        <taxon>Actinopterygii</taxon>
        <taxon>Neopterygii</taxon>
        <taxon>Teleostei</taxon>
        <taxon>Neoteleostei</taxon>
        <taxon>Acanthomorphata</taxon>
        <taxon>Ovalentaria</taxon>
        <taxon>Atherinomorphae</taxon>
        <taxon>Cyprinodontiformes</taxon>
        <taxon>Goodeidae</taxon>
        <taxon>Ameca</taxon>
    </lineage>
</organism>
<sequence length="142" mass="16134">MPPMHCYGRPQLLADEWLQFLFKTPDAATDKISLSSTTGRNHRAWTKNQSRETTLVRTERASMNQTDRRCSGMYFLCSEVSYNPNTSTTASAGTPFGGNCFTTTSCNWSLNSVKQQRWRRSDEDRTFTSWYKPAACVGEIPV</sequence>
<dbReference type="Proteomes" id="UP001469553">
    <property type="component" value="Unassembled WGS sequence"/>
</dbReference>
<feature type="region of interest" description="Disordered" evidence="1">
    <location>
        <begin position="33"/>
        <end position="52"/>
    </location>
</feature>
<proteinExistence type="predicted"/>